<proteinExistence type="predicted"/>
<dbReference type="OrthoDB" id="6119268at2759"/>
<dbReference type="AlphaFoldDB" id="A0A6J8DXJ8"/>
<evidence type="ECO:0000313" key="2">
    <source>
        <dbReference type="Proteomes" id="UP000507470"/>
    </source>
</evidence>
<reference evidence="1 2" key="1">
    <citation type="submission" date="2020-06" db="EMBL/GenBank/DDBJ databases">
        <authorList>
            <person name="Li R."/>
            <person name="Bekaert M."/>
        </authorList>
    </citation>
    <scope>NUCLEOTIDE SEQUENCE [LARGE SCALE GENOMIC DNA]</scope>
    <source>
        <strain evidence="2">wild</strain>
    </source>
</reference>
<dbReference type="EMBL" id="CACVKT020008132">
    <property type="protein sequence ID" value="CAC5413319.1"/>
    <property type="molecule type" value="Genomic_DNA"/>
</dbReference>
<name>A0A6J8DXJ8_MYTCO</name>
<protein>
    <submittedName>
        <fullName evidence="1">Uncharacterized protein</fullName>
    </submittedName>
</protein>
<keyword evidence="2" id="KW-1185">Reference proteome</keyword>
<evidence type="ECO:0000313" key="1">
    <source>
        <dbReference type="EMBL" id="CAC5413319.1"/>
    </source>
</evidence>
<dbReference type="Proteomes" id="UP000507470">
    <property type="component" value="Unassembled WGS sequence"/>
</dbReference>
<gene>
    <name evidence="1" type="ORF">MCOR_46220</name>
</gene>
<organism evidence="1 2">
    <name type="scientific">Mytilus coruscus</name>
    <name type="common">Sea mussel</name>
    <dbReference type="NCBI Taxonomy" id="42192"/>
    <lineage>
        <taxon>Eukaryota</taxon>
        <taxon>Metazoa</taxon>
        <taxon>Spiralia</taxon>
        <taxon>Lophotrochozoa</taxon>
        <taxon>Mollusca</taxon>
        <taxon>Bivalvia</taxon>
        <taxon>Autobranchia</taxon>
        <taxon>Pteriomorphia</taxon>
        <taxon>Mytilida</taxon>
        <taxon>Mytiloidea</taxon>
        <taxon>Mytilidae</taxon>
        <taxon>Mytilinae</taxon>
        <taxon>Mytilus</taxon>
    </lineage>
</organism>
<accession>A0A6J8DXJ8</accession>
<sequence>MQIISVIEHEFQLPLRITFQLGYLNKDAGFTPMKCPGMLTFSPRLSVSGNQNGGPVTGPATTTSTLPKTTWIKIPYKPRTSTTWLKIKNTPLPTLPAPSTTKLRWLKITYPHRRTPIWHHVGRKGNSTARCYGPDVENDVQKKQSVFYHMSRSCSSNGVAADEVTAAKYCSAPEPKNWIPGKQILGNCKSIQKYTPVSTFITGTASGDGTAIFLECTQKGTIMVVRQTCKSKMLELVEISPTLDLFVVDW</sequence>